<keyword evidence="5 9" id="KW-0812">Transmembrane</keyword>
<evidence type="ECO:0000256" key="8">
    <source>
        <dbReference type="ARBA" id="ARBA00023315"/>
    </source>
</evidence>
<proteinExistence type="inferred from homology"/>
<evidence type="ECO:0000256" key="3">
    <source>
        <dbReference type="ARBA" id="ARBA00022475"/>
    </source>
</evidence>
<evidence type="ECO:0000256" key="1">
    <source>
        <dbReference type="ARBA" id="ARBA00004651"/>
    </source>
</evidence>
<dbReference type="EC" id="2.3.1.269" evidence="9"/>
<reference evidence="12" key="1">
    <citation type="journal article" date="2019" name="Int. J. Syst. Evol. Microbiol.">
        <title>The Global Catalogue of Microorganisms (GCM) 10K type strain sequencing project: providing services to taxonomists for standard genome sequencing and annotation.</title>
        <authorList>
            <consortium name="The Broad Institute Genomics Platform"/>
            <consortium name="The Broad Institute Genome Sequencing Center for Infectious Disease"/>
            <person name="Wu L."/>
            <person name="Ma J."/>
        </authorList>
    </citation>
    <scope>NUCLEOTIDE SEQUENCE [LARGE SCALE GENOMIC DNA]</scope>
    <source>
        <strain evidence="12">CCM 8875</strain>
    </source>
</reference>
<sequence>MRPPILTRRGRPPLRRLFPDLILGLIAALGLAPFGLWAATPLALGVLIWRLARARPAAVFWHSLAAGFGWFALSLSWIVEPFLVDIARHGWMAPFALILMALGGAFFWALPAWMAARLAQGWRRQAAAIAAALILSDWLRGWIFTGFPWAQIGHGWIGTPVAQTAALTGALGLGSLTMAMATLPTLLWRPSPVGQPPRLPALLPGIAVALALLSAAWAGGLARLAAPMPADTDLTLRVVQPNAAQHLKWDPDWSAVFFQRLLDLSAEPGPRDLVIWPETAVNFLLEDAGPVLPRISQAAGAPLIMGIQRREGSRFFNSLASIAPGGQVTDIYDKFHLVPFGEYIPWGDALERIGITAFAARQGNGYSAGPGPAILSVPGIPDFQPLICYEAIFPQHLRHLDQRPDWLLQATNDAWFGAISGPYQHLDQARLRAIETGLPLVRAANTGVSAVIDARGSLRASLPLNEAGRIDAPLPGALPPTPWLRTGNAPILILLALILTATAWPCRRKNG</sequence>
<evidence type="ECO:0000259" key="10">
    <source>
        <dbReference type="PROSITE" id="PS50263"/>
    </source>
</evidence>
<dbReference type="NCBIfam" id="TIGR00546">
    <property type="entry name" value="lnt"/>
    <property type="match status" value="1"/>
</dbReference>
<keyword evidence="7 9" id="KW-0472">Membrane</keyword>
<comment type="caution">
    <text evidence="11">The sequence shown here is derived from an EMBL/GenBank/DDBJ whole genome shotgun (WGS) entry which is preliminary data.</text>
</comment>
<comment type="pathway">
    <text evidence="9">Protein modification; lipoprotein biosynthesis (N-acyl transfer).</text>
</comment>
<feature type="transmembrane region" description="Helical" evidence="9">
    <location>
        <begin position="126"/>
        <end position="145"/>
    </location>
</feature>
<keyword evidence="4 9" id="KW-0808">Transferase</keyword>
<dbReference type="HAMAP" id="MF_01148">
    <property type="entry name" value="Lnt"/>
    <property type="match status" value="1"/>
</dbReference>
<dbReference type="Proteomes" id="UP001597302">
    <property type="component" value="Unassembled WGS sequence"/>
</dbReference>
<dbReference type="InterPro" id="IPR036526">
    <property type="entry name" value="C-N_Hydrolase_sf"/>
</dbReference>
<protein>
    <recommendedName>
        <fullName evidence="9">Apolipoprotein N-acyltransferase</fullName>
        <shortName evidence="9">ALP N-acyltransferase</shortName>
        <ecNumber evidence="9">2.3.1.269</ecNumber>
    </recommendedName>
</protein>
<evidence type="ECO:0000256" key="6">
    <source>
        <dbReference type="ARBA" id="ARBA00022989"/>
    </source>
</evidence>
<name>A0ABW4DS41_9RHOB</name>
<dbReference type="PANTHER" id="PTHR38686:SF1">
    <property type="entry name" value="APOLIPOPROTEIN N-ACYLTRANSFERASE"/>
    <property type="match status" value="1"/>
</dbReference>
<organism evidence="11 12">
    <name type="scientific">Paracoccus nototheniae</name>
    <dbReference type="NCBI Taxonomy" id="2489002"/>
    <lineage>
        <taxon>Bacteria</taxon>
        <taxon>Pseudomonadati</taxon>
        <taxon>Pseudomonadota</taxon>
        <taxon>Alphaproteobacteria</taxon>
        <taxon>Rhodobacterales</taxon>
        <taxon>Paracoccaceae</taxon>
        <taxon>Paracoccus</taxon>
    </lineage>
</organism>
<feature type="transmembrane region" description="Helical" evidence="9">
    <location>
        <begin position="21"/>
        <end position="47"/>
    </location>
</feature>
<keyword evidence="12" id="KW-1185">Reference proteome</keyword>
<feature type="domain" description="CN hydrolase" evidence="10">
    <location>
        <begin position="239"/>
        <end position="476"/>
    </location>
</feature>
<dbReference type="Pfam" id="PF20154">
    <property type="entry name" value="LNT_N"/>
    <property type="match status" value="1"/>
</dbReference>
<dbReference type="GO" id="GO:0016746">
    <property type="term" value="F:acyltransferase activity"/>
    <property type="evidence" value="ECO:0007669"/>
    <property type="project" value="UniProtKB-KW"/>
</dbReference>
<evidence type="ECO:0000256" key="4">
    <source>
        <dbReference type="ARBA" id="ARBA00022679"/>
    </source>
</evidence>
<feature type="transmembrane region" description="Helical" evidence="9">
    <location>
        <begin position="91"/>
        <end position="114"/>
    </location>
</feature>
<comment type="catalytic activity">
    <reaction evidence="9">
        <text>N-terminal S-1,2-diacyl-sn-glyceryl-L-cysteinyl-[lipoprotein] + a glycerophospholipid = N-acyl-S-1,2-diacyl-sn-glyceryl-L-cysteinyl-[lipoprotein] + a 2-acyl-sn-glycero-3-phospholipid + H(+)</text>
        <dbReference type="Rhea" id="RHEA:48228"/>
        <dbReference type="Rhea" id="RHEA-COMP:14681"/>
        <dbReference type="Rhea" id="RHEA-COMP:14684"/>
        <dbReference type="ChEBI" id="CHEBI:15378"/>
        <dbReference type="ChEBI" id="CHEBI:136912"/>
        <dbReference type="ChEBI" id="CHEBI:140656"/>
        <dbReference type="ChEBI" id="CHEBI:140657"/>
        <dbReference type="ChEBI" id="CHEBI:140660"/>
        <dbReference type="EC" id="2.3.1.269"/>
    </reaction>
</comment>
<comment type="similarity">
    <text evidence="2 9">Belongs to the CN hydrolase family. Apolipoprotein N-acyltransferase subfamily.</text>
</comment>
<comment type="function">
    <text evidence="9">Catalyzes the phospholipid dependent N-acylation of the N-terminal cysteine of apolipoprotein, the last step in lipoprotein maturation.</text>
</comment>
<dbReference type="Pfam" id="PF00795">
    <property type="entry name" value="CN_hydrolase"/>
    <property type="match status" value="1"/>
</dbReference>
<dbReference type="PANTHER" id="PTHR38686">
    <property type="entry name" value="APOLIPOPROTEIN N-ACYLTRANSFERASE"/>
    <property type="match status" value="1"/>
</dbReference>
<feature type="transmembrane region" description="Helical" evidence="9">
    <location>
        <begin position="59"/>
        <end position="79"/>
    </location>
</feature>
<evidence type="ECO:0000256" key="7">
    <source>
        <dbReference type="ARBA" id="ARBA00023136"/>
    </source>
</evidence>
<dbReference type="SUPFAM" id="SSF56317">
    <property type="entry name" value="Carbon-nitrogen hydrolase"/>
    <property type="match status" value="1"/>
</dbReference>
<evidence type="ECO:0000256" key="9">
    <source>
        <dbReference type="HAMAP-Rule" id="MF_01148"/>
    </source>
</evidence>
<dbReference type="RefSeq" id="WP_341352762.1">
    <property type="nucleotide sequence ID" value="NZ_JBHTOQ010000004.1"/>
</dbReference>
<dbReference type="Gene3D" id="3.60.110.10">
    <property type="entry name" value="Carbon-nitrogen hydrolase"/>
    <property type="match status" value="1"/>
</dbReference>
<dbReference type="PROSITE" id="PS50263">
    <property type="entry name" value="CN_HYDROLASE"/>
    <property type="match status" value="1"/>
</dbReference>
<dbReference type="InterPro" id="IPR004563">
    <property type="entry name" value="Apolipo_AcylTrfase"/>
</dbReference>
<feature type="transmembrane region" description="Helical" evidence="9">
    <location>
        <begin position="199"/>
        <end position="219"/>
    </location>
</feature>
<keyword evidence="3 9" id="KW-1003">Cell membrane</keyword>
<evidence type="ECO:0000313" key="12">
    <source>
        <dbReference type="Proteomes" id="UP001597302"/>
    </source>
</evidence>
<dbReference type="EMBL" id="JBHTOQ010000004">
    <property type="protein sequence ID" value="MFD1480542.1"/>
    <property type="molecule type" value="Genomic_DNA"/>
</dbReference>
<accession>A0ABW4DS41</accession>
<dbReference type="InterPro" id="IPR045378">
    <property type="entry name" value="LNT_N"/>
</dbReference>
<evidence type="ECO:0000313" key="11">
    <source>
        <dbReference type="EMBL" id="MFD1480542.1"/>
    </source>
</evidence>
<feature type="transmembrane region" description="Helical" evidence="9">
    <location>
        <begin position="165"/>
        <end position="187"/>
    </location>
</feature>
<keyword evidence="6 9" id="KW-1133">Transmembrane helix</keyword>
<keyword evidence="8 9" id="KW-0012">Acyltransferase</keyword>
<dbReference type="InterPro" id="IPR003010">
    <property type="entry name" value="C-N_Hydrolase"/>
</dbReference>
<evidence type="ECO:0000256" key="2">
    <source>
        <dbReference type="ARBA" id="ARBA00010065"/>
    </source>
</evidence>
<evidence type="ECO:0000256" key="5">
    <source>
        <dbReference type="ARBA" id="ARBA00022692"/>
    </source>
</evidence>
<dbReference type="CDD" id="cd07571">
    <property type="entry name" value="ALP_N-acyl_transferase"/>
    <property type="match status" value="1"/>
</dbReference>
<gene>
    <name evidence="9 11" type="primary">lnt</name>
    <name evidence="11" type="ORF">ACFQ5P_04465</name>
</gene>
<comment type="subcellular location">
    <subcellularLocation>
        <location evidence="1 9">Cell membrane</location>
        <topology evidence="1 9">Multi-pass membrane protein</topology>
    </subcellularLocation>
</comment>